<dbReference type="GO" id="GO:0005886">
    <property type="term" value="C:plasma membrane"/>
    <property type="evidence" value="ECO:0007669"/>
    <property type="project" value="InterPro"/>
</dbReference>
<dbReference type="GO" id="GO:0009306">
    <property type="term" value="P:protein secretion"/>
    <property type="evidence" value="ECO:0007669"/>
    <property type="project" value="InterPro"/>
</dbReference>
<evidence type="ECO:0000256" key="5">
    <source>
        <dbReference type="SAM" id="MobiDB-lite"/>
    </source>
</evidence>
<feature type="domain" description="Translocation and assembly module TamB C-terminal" evidence="6">
    <location>
        <begin position="904"/>
        <end position="1201"/>
    </location>
</feature>
<dbReference type="AlphaFoldDB" id="A0A1W1EDA8"/>
<organism evidence="7">
    <name type="scientific">hydrothermal vent metagenome</name>
    <dbReference type="NCBI Taxonomy" id="652676"/>
    <lineage>
        <taxon>unclassified sequences</taxon>
        <taxon>metagenomes</taxon>
        <taxon>ecological metagenomes</taxon>
    </lineage>
</organism>
<feature type="region of interest" description="Disordered" evidence="5">
    <location>
        <begin position="343"/>
        <end position="364"/>
    </location>
</feature>
<gene>
    <name evidence="7" type="ORF">MNB_SV-5-666</name>
</gene>
<feature type="compositionally biased region" description="Basic and acidic residues" evidence="5">
    <location>
        <begin position="347"/>
        <end position="364"/>
    </location>
</feature>
<evidence type="ECO:0000256" key="1">
    <source>
        <dbReference type="ARBA" id="ARBA00004167"/>
    </source>
</evidence>
<evidence type="ECO:0000256" key="4">
    <source>
        <dbReference type="ARBA" id="ARBA00023136"/>
    </source>
</evidence>
<keyword evidence="3" id="KW-1133">Transmembrane helix</keyword>
<evidence type="ECO:0000256" key="2">
    <source>
        <dbReference type="ARBA" id="ARBA00022692"/>
    </source>
</evidence>
<evidence type="ECO:0000259" key="6">
    <source>
        <dbReference type="Pfam" id="PF04357"/>
    </source>
</evidence>
<reference evidence="7" key="1">
    <citation type="submission" date="2016-10" db="EMBL/GenBank/DDBJ databases">
        <authorList>
            <person name="de Groot N.N."/>
        </authorList>
    </citation>
    <scope>NUCLEOTIDE SEQUENCE</scope>
</reference>
<name>A0A1W1EDA8_9ZZZZ</name>
<protein>
    <recommendedName>
        <fullName evidence="6">Translocation and assembly module TamB C-terminal domain-containing protein</fullName>
    </recommendedName>
</protein>
<accession>A0A1W1EDA8</accession>
<dbReference type="GO" id="GO:0097347">
    <property type="term" value="C:TAM protein secretion complex"/>
    <property type="evidence" value="ECO:0007669"/>
    <property type="project" value="TreeGrafter"/>
</dbReference>
<dbReference type="EMBL" id="FPKX01000033">
    <property type="protein sequence ID" value="SFZ98035.1"/>
    <property type="molecule type" value="Genomic_DNA"/>
</dbReference>
<keyword evidence="2" id="KW-0812">Transmembrane</keyword>
<dbReference type="InterPro" id="IPR007452">
    <property type="entry name" value="TamB_C"/>
</dbReference>
<keyword evidence="4" id="KW-0472">Membrane</keyword>
<dbReference type="Pfam" id="PF04357">
    <property type="entry name" value="TamB"/>
    <property type="match status" value="1"/>
</dbReference>
<proteinExistence type="predicted"/>
<comment type="subcellular location">
    <subcellularLocation>
        <location evidence="1">Membrane</location>
        <topology evidence="1">Single-pass membrane protein</topology>
    </subcellularLocation>
</comment>
<sequence>MIKALKYFLILFISLVVAIVVLANSSWLIKKVADKFAPDYKISYDDISGNVFTGVNISELKFDGKVLSPSVTFSWNPSKILYKRVAINEVSVSSLDVNVVKDLVTSFSTSSEDASTEDNETSTPLPVVILVDKVHLDLKPFDEQNIHFSKTALNVKDFSFSSDGIAIDKLLLNVDTNITKLTLAATLNDGKLTVDKLFVEDIDSVTAEHMFIPKDEKKAIKKGAEKTGEVVEKDDDNDPLNPFIPRVFEIKHFLTSILPREYKSANISELKVEANNIVANLEDILSNKENSISVDKLTALLDSNVSNFDLLANLKNNTLTIEDVNLKNIDTIALTEMFSDTNSSSVKENKDENRTEISEDKHKDESKKVNNLIPKYIVLKKLSSQIVPASYDPLDVSSFLLLVNDIKFNTHSNIVEKGFIDLNTTANLSNIRYEGKIKNNQLVGPIVISPNETLFKLYNLPLNKEAIGDIIIDIDASDKRIIANIDAKAKQILIVSADTNNSDTNSSDKNASKPFNLDIDSLNSHIVYNLEKSTLVATSKVKITTDYSKNISITNNFLMDENISYDGAIKTTKILGLDGKEVEPLRNFTITYKGNDKSIKSNISAKDLKGSFVSSDFKKGNFHLETIKKIEVGQLVELPEELKTTAVNLYVDLPINFKDMSTPKGIIKLTSNVANIDAKVIYAEETKVRVTTTIPKKSLLINFDKNVHYSAISPLVTDFRMNDKIIDVKIKAPKIKADLFVEPNKNRVDGKIVLAGMSTTFKAKPNGDAYFESDVGSFKSLFNSINQFYTVKGLPKIDGKLNLTSSYTKKGFEVKLASPKVIYHADRKTDHDIEDVNIGVLLKDDYVLIDSYKFTYNKLKIFSTKASKIIVDKSGNGNVNISEMWLNDQLKIAGDLATESRKGTITANAPTFHLAHEMIDMDSKIDIKTVLDGNNTDITGAITLLGGNIHYDLSTKSFPSDSDIIIVQEMKKEEESPIMENMTMAINVDTEKPLVFKQGPIDIQANVELGIHKSKKSEPMVLGEVTVLEGGSYTFEGKKFVIDKGHIYFSGNPSKPILDLSVKYKAQTHLITIGISGTTTAPNIIFSSVPSLTKEQILSVILFDSENGAGSNSGEDMMKMMGGAMAKSALANLGVKLDYLSIGADGSVEVGKKLTDKITFFYINDDVPQVKVKYMHSPRTESVITADEESQAYDIVYTKDYSEDDIVIFKK</sequence>
<evidence type="ECO:0000256" key="3">
    <source>
        <dbReference type="ARBA" id="ARBA00022989"/>
    </source>
</evidence>
<dbReference type="PANTHER" id="PTHR36985">
    <property type="entry name" value="TRANSLOCATION AND ASSEMBLY MODULE SUBUNIT TAMB"/>
    <property type="match status" value="1"/>
</dbReference>
<evidence type="ECO:0000313" key="7">
    <source>
        <dbReference type="EMBL" id="SFZ98035.1"/>
    </source>
</evidence>
<dbReference type="PANTHER" id="PTHR36985:SF1">
    <property type="entry name" value="TRANSLOCATION AND ASSEMBLY MODULE SUBUNIT TAMB"/>
    <property type="match status" value="1"/>
</dbReference>